<organism evidence="10 11">
    <name type="scientific">Rhizobium daejeonense</name>
    <dbReference type="NCBI Taxonomy" id="240521"/>
    <lineage>
        <taxon>Bacteria</taxon>
        <taxon>Pseudomonadati</taxon>
        <taxon>Pseudomonadota</taxon>
        <taxon>Alphaproteobacteria</taxon>
        <taxon>Hyphomicrobiales</taxon>
        <taxon>Rhizobiaceae</taxon>
        <taxon>Rhizobium/Agrobacterium group</taxon>
        <taxon>Rhizobium</taxon>
    </lineage>
</organism>
<evidence type="ECO:0000313" key="10">
    <source>
        <dbReference type="EMBL" id="NGO62494.1"/>
    </source>
</evidence>
<dbReference type="InterPro" id="IPR036388">
    <property type="entry name" value="WH-like_DNA-bd_sf"/>
</dbReference>
<feature type="modified residue" description="4-aspartylphosphate" evidence="6">
    <location>
        <position position="51"/>
    </location>
</feature>
<evidence type="ECO:0000313" key="11">
    <source>
        <dbReference type="Proteomes" id="UP000477849"/>
    </source>
</evidence>
<comment type="caution">
    <text evidence="10">The sequence shown here is derived from an EMBL/GenBank/DDBJ whole genome shotgun (WGS) entry which is preliminary data.</text>
</comment>
<evidence type="ECO:0000259" key="8">
    <source>
        <dbReference type="PROSITE" id="PS50110"/>
    </source>
</evidence>
<dbReference type="Pfam" id="PF00072">
    <property type="entry name" value="Response_reg"/>
    <property type="match status" value="1"/>
</dbReference>
<feature type="DNA-binding region" description="OmpR/PhoB-type" evidence="7">
    <location>
        <begin position="124"/>
        <end position="218"/>
    </location>
</feature>
<dbReference type="InterPro" id="IPR016032">
    <property type="entry name" value="Sig_transdc_resp-reg_C-effctor"/>
</dbReference>
<name>A0A6M1RLR4_9HYPH</name>
<evidence type="ECO:0000256" key="6">
    <source>
        <dbReference type="PROSITE-ProRule" id="PRU00169"/>
    </source>
</evidence>
<dbReference type="PANTHER" id="PTHR48111">
    <property type="entry name" value="REGULATOR OF RPOS"/>
    <property type="match status" value="1"/>
</dbReference>
<dbReference type="GO" id="GO:0005829">
    <property type="term" value="C:cytosol"/>
    <property type="evidence" value="ECO:0007669"/>
    <property type="project" value="TreeGrafter"/>
</dbReference>
<keyword evidence="5" id="KW-0804">Transcription</keyword>
<feature type="domain" description="OmpR/PhoB-type" evidence="9">
    <location>
        <begin position="124"/>
        <end position="218"/>
    </location>
</feature>
<dbReference type="GO" id="GO:0006355">
    <property type="term" value="P:regulation of DNA-templated transcription"/>
    <property type="evidence" value="ECO:0007669"/>
    <property type="project" value="InterPro"/>
</dbReference>
<evidence type="ECO:0000259" key="9">
    <source>
        <dbReference type="PROSITE" id="PS51755"/>
    </source>
</evidence>
<dbReference type="Gene3D" id="6.10.250.690">
    <property type="match status" value="1"/>
</dbReference>
<dbReference type="GO" id="GO:0000976">
    <property type="term" value="F:transcription cis-regulatory region binding"/>
    <property type="evidence" value="ECO:0007669"/>
    <property type="project" value="TreeGrafter"/>
</dbReference>
<dbReference type="SUPFAM" id="SSF52172">
    <property type="entry name" value="CheY-like"/>
    <property type="match status" value="1"/>
</dbReference>
<feature type="domain" description="Response regulatory" evidence="8">
    <location>
        <begin position="2"/>
        <end position="116"/>
    </location>
</feature>
<reference evidence="10 11" key="1">
    <citation type="submission" date="2020-02" db="EMBL/GenBank/DDBJ databases">
        <title>Genome sequence of the type strain CCBAU10050 of Rhizobium daejeonense.</title>
        <authorList>
            <person name="Gao J."/>
            <person name="Sun J."/>
        </authorList>
    </citation>
    <scope>NUCLEOTIDE SEQUENCE [LARGE SCALE GENOMIC DNA]</scope>
    <source>
        <strain evidence="10 11">CCBAU10050</strain>
    </source>
</reference>
<proteinExistence type="predicted"/>
<dbReference type="GO" id="GO:0032993">
    <property type="term" value="C:protein-DNA complex"/>
    <property type="evidence" value="ECO:0007669"/>
    <property type="project" value="TreeGrafter"/>
</dbReference>
<dbReference type="RefSeq" id="WP_163900351.1">
    <property type="nucleotide sequence ID" value="NZ_CP048427.1"/>
</dbReference>
<dbReference type="EMBL" id="JAAKZH010000001">
    <property type="protein sequence ID" value="NGO62494.1"/>
    <property type="molecule type" value="Genomic_DNA"/>
</dbReference>
<sequence>MRILLIEDDMLIARDVIANLERAGFVVLHEKDGEAGWFTGDTEDFSAIVLDLGLPGMDGLSVLKRWRGSGRMTPVLILTARGNWQERVEGIDAGADDYLTKPFQMAELLARLRAIIRRSAGQATPVITIGGLSIDTRTKSVVLDGLPVDLTPLEYRCLAFLAHNSERNVSQMELTEQLYAQDFERDSNSVEVLVGRLRRKLGKDVITTRRGYGYRIGGKDG</sequence>
<dbReference type="PROSITE" id="PS50110">
    <property type="entry name" value="RESPONSE_REGULATORY"/>
    <property type="match status" value="1"/>
</dbReference>
<keyword evidence="1 6" id="KW-0597">Phosphoprotein</keyword>
<evidence type="ECO:0000256" key="2">
    <source>
        <dbReference type="ARBA" id="ARBA00023012"/>
    </source>
</evidence>
<dbReference type="Gene3D" id="1.10.10.10">
    <property type="entry name" value="Winged helix-like DNA-binding domain superfamily/Winged helix DNA-binding domain"/>
    <property type="match status" value="1"/>
</dbReference>
<keyword evidence="4 7" id="KW-0238">DNA-binding</keyword>
<dbReference type="Pfam" id="PF00486">
    <property type="entry name" value="Trans_reg_C"/>
    <property type="match status" value="1"/>
</dbReference>
<dbReference type="GO" id="GO:0000156">
    <property type="term" value="F:phosphorelay response regulator activity"/>
    <property type="evidence" value="ECO:0007669"/>
    <property type="project" value="TreeGrafter"/>
</dbReference>
<evidence type="ECO:0000256" key="7">
    <source>
        <dbReference type="PROSITE-ProRule" id="PRU01091"/>
    </source>
</evidence>
<dbReference type="CDD" id="cd19934">
    <property type="entry name" value="REC_OmpR_EcPhoP-like"/>
    <property type="match status" value="1"/>
</dbReference>
<evidence type="ECO:0000256" key="5">
    <source>
        <dbReference type="ARBA" id="ARBA00023163"/>
    </source>
</evidence>
<dbReference type="AlphaFoldDB" id="A0A6M1RLR4"/>
<dbReference type="SMART" id="SM00448">
    <property type="entry name" value="REC"/>
    <property type="match status" value="1"/>
</dbReference>
<dbReference type="FunFam" id="3.40.50.2300:FF:000002">
    <property type="entry name" value="DNA-binding response regulator PhoP"/>
    <property type="match status" value="1"/>
</dbReference>
<dbReference type="SMART" id="SM00862">
    <property type="entry name" value="Trans_reg_C"/>
    <property type="match status" value="1"/>
</dbReference>
<dbReference type="InterPro" id="IPR011006">
    <property type="entry name" value="CheY-like_superfamily"/>
</dbReference>
<dbReference type="CDD" id="cd00383">
    <property type="entry name" value="trans_reg_C"/>
    <property type="match status" value="1"/>
</dbReference>
<keyword evidence="3" id="KW-0805">Transcription regulation</keyword>
<keyword evidence="2" id="KW-0902">Two-component regulatory system</keyword>
<dbReference type="Gene3D" id="3.40.50.2300">
    <property type="match status" value="1"/>
</dbReference>
<dbReference type="InterPro" id="IPR001867">
    <property type="entry name" value="OmpR/PhoB-type_DNA-bd"/>
</dbReference>
<evidence type="ECO:0000256" key="4">
    <source>
        <dbReference type="ARBA" id="ARBA00023125"/>
    </source>
</evidence>
<gene>
    <name evidence="10" type="ORF">G6N76_02320</name>
</gene>
<accession>A0A6M1RLR4</accession>
<dbReference type="Proteomes" id="UP000477849">
    <property type="component" value="Unassembled WGS sequence"/>
</dbReference>
<evidence type="ECO:0000256" key="1">
    <source>
        <dbReference type="ARBA" id="ARBA00022553"/>
    </source>
</evidence>
<dbReference type="InterPro" id="IPR001789">
    <property type="entry name" value="Sig_transdc_resp-reg_receiver"/>
</dbReference>
<dbReference type="InterPro" id="IPR039420">
    <property type="entry name" value="WalR-like"/>
</dbReference>
<evidence type="ECO:0000256" key="3">
    <source>
        <dbReference type="ARBA" id="ARBA00023015"/>
    </source>
</evidence>
<dbReference type="PROSITE" id="PS51755">
    <property type="entry name" value="OMPR_PHOB"/>
    <property type="match status" value="1"/>
</dbReference>
<dbReference type="SUPFAM" id="SSF46894">
    <property type="entry name" value="C-terminal effector domain of the bipartite response regulators"/>
    <property type="match status" value="1"/>
</dbReference>
<protein>
    <submittedName>
        <fullName evidence="10">Response regulator transcription factor</fullName>
    </submittedName>
</protein>
<dbReference type="PANTHER" id="PTHR48111:SF37">
    <property type="entry name" value="RESPONSE REGULATOR PROTEIN CARR"/>
    <property type="match status" value="1"/>
</dbReference>
<keyword evidence="11" id="KW-1185">Reference proteome</keyword>